<comment type="caution">
    <text evidence="4">The sequence shown here is derived from an EMBL/GenBank/DDBJ whole genome shotgun (WGS) entry which is preliminary data.</text>
</comment>
<dbReference type="PANTHER" id="PTHR46797">
    <property type="entry name" value="HTH-TYPE TRANSCRIPTIONAL REGULATOR"/>
    <property type="match status" value="1"/>
</dbReference>
<reference evidence="4 5" key="1">
    <citation type="submission" date="2019-02" db="EMBL/GenBank/DDBJ databases">
        <title>Bacterial novel species Emticicia sp. 17J42-9 isolated from soil.</title>
        <authorList>
            <person name="Jung H.-Y."/>
        </authorList>
    </citation>
    <scope>NUCLEOTIDE SEQUENCE [LARGE SCALE GENOMIC DNA]</scope>
    <source>
        <strain evidence="4 5">17J42-9</strain>
    </source>
</reference>
<proteinExistence type="predicted"/>
<dbReference type="InterPro" id="IPR001387">
    <property type="entry name" value="Cro/C1-type_HTH"/>
</dbReference>
<dbReference type="CDD" id="cd00093">
    <property type="entry name" value="HTH_XRE"/>
    <property type="match status" value="1"/>
</dbReference>
<evidence type="ECO:0000256" key="1">
    <source>
        <dbReference type="ARBA" id="ARBA00023125"/>
    </source>
</evidence>
<dbReference type="Proteomes" id="UP000293162">
    <property type="component" value="Unassembled WGS sequence"/>
</dbReference>
<evidence type="ECO:0000259" key="3">
    <source>
        <dbReference type="PROSITE" id="PS50943"/>
    </source>
</evidence>
<dbReference type="EMBL" id="SEWF01000059">
    <property type="protein sequence ID" value="RYU93028.1"/>
    <property type="molecule type" value="Genomic_DNA"/>
</dbReference>
<name>A0A4Q5LTR6_9BACT</name>
<gene>
    <name evidence="4" type="ORF">EWM59_24065</name>
</gene>
<dbReference type="InterPro" id="IPR050807">
    <property type="entry name" value="TransReg_Diox_bact_type"/>
</dbReference>
<accession>A0A4Q5LTR6</accession>
<keyword evidence="5" id="KW-1185">Reference proteome</keyword>
<keyword evidence="1" id="KW-0238">DNA-binding</keyword>
<dbReference type="Pfam" id="PF01381">
    <property type="entry name" value="HTH_3"/>
    <property type="match status" value="1"/>
</dbReference>
<dbReference type="OrthoDB" id="9814553at2"/>
<dbReference type="SMART" id="SM00530">
    <property type="entry name" value="HTH_XRE"/>
    <property type="match status" value="1"/>
</dbReference>
<dbReference type="GO" id="GO:0003700">
    <property type="term" value="F:DNA-binding transcription factor activity"/>
    <property type="evidence" value="ECO:0007669"/>
    <property type="project" value="TreeGrafter"/>
</dbReference>
<evidence type="ECO:0000313" key="4">
    <source>
        <dbReference type="EMBL" id="RYU93028.1"/>
    </source>
</evidence>
<keyword evidence="2" id="KW-0175">Coiled coil</keyword>
<sequence length="132" mass="15080">MNMHTGAKIRGIRLLKNLSQENMAEMLDMSILAYGNIERGKTNVSEERLQQIADKLGVSTDDILGFSDKVNNFFDHCNGNFVNTGGSPTNNYNLAKEELEVEKLKLEIEKLKLEKEKAELEAKYWREKSDKL</sequence>
<dbReference type="SUPFAM" id="SSF47413">
    <property type="entry name" value="lambda repressor-like DNA-binding domains"/>
    <property type="match status" value="1"/>
</dbReference>
<dbReference type="GO" id="GO:0003677">
    <property type="term" value="F:DNA binding"/>
    <property type="evidence" value="ECO:0007669"/>
    <property type="project" value="UniProtKB-KW"/>
</dbReference>
<dbReference type="InterPro" id="IPR010982">
    <property type="entry name" value="Lambda_DNA-bd_dom_sf"/>
</dbReference>
<dbReference type="RefSeq" id="WP_130023804.1">
    <property type="nucleotide sequence ID" value="NZ_SEWF01000059.1"/>
</dbReference>
<dbReference type="PANTHER" id="PTHR46797:SF24">
    <property type="entry name" value="DNA-BINDING PHAGE PROTEIN"/>
    <property type="match status" value="1"/>
</dbReference>
<evidence type="ECO:0000256" key="2">
    <source>
        <dbReference type="SAM" id="Coils"/>
    </source>
</evidence>
<dbReference type="Gene3D" id="1.10.260.40">
    <property type="entry name" value="lambda repressor-like DNA-binding domains"/>
    <property type="match status" value="1"/>
</dbReference>
<dbReference type="AlphaFoldDB" id="A0A4Q5LTR6"/>
<dbReference type="GO" id="GO:0005829">
    <property type="term" value="C:cytosol"/>
    <property type="evidence" value="ECO:0007669"/>
    <property type="project" value="TreeGrafter"/>
</dbReference>
<feature type="domain" description="HTH cro/C1-type" evidence="3">
    <location>
        <begin position="9"/>
        <end position="63"/>
    </location>
</feature>
<evidence type="ECO:0000313" key="5">
    <source>
        <dbReference type="Proteomes" id="UP000293162"/>
    </source>
</evidence>
<feature type="coiled-coil region" evidence="2">
    <location>
        <begin position="89"/>
        <end position="130"/>
    </location>
</feature>
<protein>
    <submittedName>
        <fullName evidence="4">XRE family transcriptional regulator</fullName>
    </submittedName>
</protein>
<dbReference type="PROSITE" id="PS50943">
    <property type="entry name" value="HTH_CROC1"/>
    <property type="match status" value="1"/>
</dbReference>
<organism evidence="4 5">
    <name type="scientific">Emticicia agri</name>
    <dbReference type="NCBI Taxonomy" id="2492393"/>
    <lineage>
        <taxon>Bacteria</taxon>
        <taxon>Pseudomonadati</taxon>
        <taxon>Bacteroidota</taxon>
        <taxon>Cytophagia</taxon>
        <taxon>Cytophagales</taxon>
        <taxon>Leadbetterellaceae</taxon>
        <taxon>Emticicia</taxon>
    </lineage>
</organism>